<reference evidence="4" key="2">
    <citation type="submission" date="2018-07" db="EMBL/GenBank/DDBJ databases">
        <authorList>
            <consortium name="PulseNet: The National Subtyping Network for Foodborne Disease Surveillance"/>
            <person name="Tarr C.L."/>
            <person name="Trees E."/>
            <person name="Katz L.S."/>
            <person name="Carleton-Romer H.A."/>
            <person name="Stroika S."/>
            <person name="Kucerova Z."/>
            <person name="Roache K.F."/>
            <person name="Sabol A.L."/>
            <person name="Besser J."/>
            <person name="Gerner-Smidt P."/>
        </authorList>
    </citation>
    <scope>NUCLEOTIDE SEQUENCE</scope>
    <source>
        <strain evidence="4">PNUSAS022174</strain>
        <strain evidence="5">PNUSAS105722</strain>
    </source>
</reference>
<dbReference type="EMBL" id="AAGYYH010000002">
    <property type="protein sequence ID" value="EBT4953403.1"/>
    <property type="molecule type" value="Genomic_DNA"/>
</dbReference>
<sequence>MEDLACSWSPKLIVELIKSIAWPVVVLIIGFRFRTRIFEVVSSFFSKNTLSEISATLSGISAKFIVEKQTAEVLESSNSNLASLQKNTSIEAIRIHHEQFRTEFSEELYQIILKQASDLETDNEIKIDLLAREISILQSAVRYFEINKVLFRSQYDLFYTIASNSGYIRKEDAIQLFEKTKNHSKEAFADWDWIKYISYPVSNKLIYESDAGYKLTTIGSSYVAFMSKNPQLIDELAKL</sequence>
<keyword evidence="1" id="KW-1133">Transmembrane helix</keyword>
<dbReference type="RefSeq" id="WP_070810434.1">
    <property type="nucleotide sequence ID" value="NZ_MYWI01000018.1"/>
</dbReference>
<dbReference type="EMBL" id="AAGLAV010000005">
    <property type="protein sequence ID" value="EBP2540658.1"/>
    <property type="molecule type" value="Genomic_DNA"/>
</dbReference>
<keyword evidence="1" id="KW-0812">Transmembrane</keyword>
<protein>
    <submittedName>
        <fullName evidence="4">Uncharacterized protein</fullName>
    </submittedName>
</protein>
<evidence type="ECO:0000313" key="3">
    <source>
        <dbReference type="EMBL" id="EBP3428230.1"/>
    </source>
</evidence>
<keyword evidence="1" id="KW-0472">Membrane</keyword>
<accession>A0A5V2HW98</accession>
<proteinExistence type="predicted"/>
<evidence type="ECO:0000313" key="2">
    <source>
        <dbReference type="EMBL" id="EBP2540658.1"/>
    </source>
</evidence>
<organism evidence="4">
    <name type="scientific">Salmonella enterica</name>
    <name type="common">Salmonella choleraesuis</name>
    <dbReference type="NCBI Taxonomy" id="28901"/>
    <lineage>
        <taxon>Bacteria</taxon>
        <taxon>Pseudomonadati</taxon>
        <taxon>Pseudomonadota</taxon>
        <taxon>Gammaproteobacteria</taxon>
        <taxon>Enterobacterales</taxon>
        <taxon>Enterobacteriaceae</taxon>
        <taxon>Salmonella</taxon>
    </lineage>
</organism>
<evidence type="ECO:0000313" key="5">
    <source>
        <dbReference type="EMBL" id="EDG4440558.1"/>
    </source>
</evidence>
<comment type="caution">
    <text evidence="4">The sequence shown here is derived from an EMBL/GenBank/DDBJ whole genome shotgun (WGS) entry which is preliminary data.</text>
</comment>
<feature type="transmembrane region" description="Helical" evidence="1">
    <location>
        <begin position="12"/>
        <end position="33"/>
    </location>
</feature>
<name>A0A5V2HW98_SALER</name>
<gene>
    <name evidence="4" type="ORF">CLD71_05435</name>
    <name evidence="5" type="ORF">GCV17_12880</name>
    <name evidence="2" type="ORF">PN74_05530</name>
    <name evidence="3" type="ORF">UA53_22425</name>
</gene>
<dbReference type="EMBL" id="AAGLKZ010000035">
    <property type="protein sequence ID" value="EBP3428230.1"/>
    <property type="molecule type" value="Genomic_DNA"/>
</dbReference>
<evidence type="ECO:0000256" key="1">
    <source>
        <dbReference type="SAM" id="Phobius"/>
    </source>
</evidence>
<dbReference type="EMBL" id="AAMEEU010000022">
    <property type="protein sequence ID" value="EDG4440558.1"/>
    <property type="molecule type" value="Genomic_DNA"/>
</dbReference>
<dbReference type="AlphaFoldDB" id="A0A5V2HW98"/>
<reference evidence="2" key="1">
    <citation type="submission" date="2018-07" db="EMBL/GenBank/DDBJ databases">
        <authorList>
            <consortium name="GenomeTrakr network: Whole genome sequencing for foodborne pathogen traceback"/>
        </authorList>
    </citation>
    <scope>NUCLEOTIDE SEQUENCE</scope>
    <source>
        <strain evidence="3">CFSAN028033</strain>
        <strain evidence="2">FLUFL-529</strain>
    </source>
</reference>
<evidence type="ECO:0000313" key="4">
    <source>
        <dbReference type="EMBL" id="EBT4953403.1"/>
    </source>
</evidence>